<evidence type="ECO:0000313" key="2">
    <source>
        <dbReference type="WBParaSite" id="Gr19_v10_g10896.t5"/>
    </source>
</evidence>
<dbReference type="Proteomes" id="UP000887572">
    <property type="component" value="Unplaced"/>
</dbReference>
<dbReference type="WBParaSite" id="Gr19_v10_g10896.t5">
    <property type="protein sequence ID" value="Gr19_v10_g10896.t5"/>
    <property type="gene ID" value="Gr19_v10_g10896"/>
</dbReference>
<reference evidence="2" key="1">
    <citation type="submission" date="2022-11" db="UniProtKB">
        <authorList>
            <consortium name="WormBaseParasite"/>
        </authorList>
    </citation>
    <scope>IDENTIFICATION</scope>
</reference>
<keyword evidence="1" id="KW-1185">Reference proteome</keyword>
<organism evidence="1 2">
    <name type="scientific">Globodera rostochiensis</name>
    <name type="common">Golden nematode worm</name>
    <name type="synonym">Heterodera rostochiensis</name>
    <dbReference type="NCBI Taxonomy" id="31243"/>
    <lineage>
        <taxon>Eukaryota</taxon>
        <taxon>Metazoa</taxon>
        <taxon>Ecdysozoa</taxon>
        <taxon>Nematoda</taxon>
        <taxon>Chromadorea</taxon>
        <taxon>Rhabditida</taxon>
        <taxon>Tylenchina</taxon>
        <taxon>Tylenchomorpha</taxon>
        <taxon>Tylenchoidea</taxon>
        <taxon>Heteroderidae</taxon>
        <taxon>Heteroderinae</taxon>
        <taxon>Globodera</taxon>
    </lineage>
</organism>
<dbReference type="AlphaFoldDB" id="A0A914GS61"/>
<protein>
    <submittedName>
        <fullName evidence="2">Uncharacterized protein</fullName>
    </submittedName>
</protein>
<sequence>MMVISLLDLLFNMKMEVNLSDALDNACIMRAREKKMTLLSLFILVLALCLCSSHGSKQNAAKLELDVGKKVETNGALAGKAENTTSTIIKRSCCCGCGCCCCKPCCCCCCNRCCSCCPCCGGGCCGEGCPCLKWAPCCCGWKWSPCCCKPCCCGCTGYGRRRMMRLRRRRDTVPKPGVPSSATSEALCRPETVTKCEFDNPLPVLGTTKQN</sequence>
<evidence type="ECO:0000313" key="1">
    <source>
        <dbReference type="Proteomes" id="UP000887572"/>
    </source>
</evidence>
<name>A0A914GS61_GLORO</name>
<proteinExistence type="predicted"/>
<accession>A0A914GS61</accession>